<comment type="caution">
    <text evidence="1">The sequence shown here is derived from an EMBL/GenBank/DDBJ whole genome shotgun (WGS) entry which is preliminary data.</text>
</comment>
<dbReference type="Proteomes" id="UP000270291">
    <property type="component" value="Unassembled WGS sequence"/>
</dbReference>
<dbReference type="Pfam" id="PF14092">
    <property type="entry name" value="DUF4270"/>
    <property type="match status" value="1"/>
</dbReference>
<organism evidence="1 2">
    <name type="scientific">Hymenobacter perfusus</name>
    <dbReference type="NCBI Taxonomy" id="1236770"/>
    <lineage>
        <taxon>Bacteria</taxon>
        <taxon>Pseudomonadati</taxon>
        <taxon>Bacteroidota</taxon>
        <taxon>Cytophagia</taxon>
        <taxon>Cytophagales</taxon>
        <taxon>Hymenobacteraceae</taxon>
        <taxon>Hymenobacter</taxon>
    </lineage>
</organism>
<accession>A0A3R9MLV7</accession>
<dbReference type="AlphaFoldDB" id="A0A3R9MLV7"/>
<keyword evidence="2" id="KW-1185">Reference proteome</keyword>
<reference evidence="1 2" key="1">
    <citation type="submission" date="2018-12" db="EMBL/GenBank/DDBJ databases">
        <authorList>
            <person name="Feng G."/>
            <person name="Zhu H."/>
        </authorList>
    </citation>
    <scope>NUCLEOTIDE SEQUENCE [LARGE SCALE GENOMIC DNA]</scope>
    <source>
        <strain evidence="1 2">LMG 26000</strain>
    </source>
</reference>
<evidence type="ECO:0000313" key="1">
    <source>
        <dbReference type="EMBL" id="RSK43486.1"/>
    </source>
</evidence>
<dbReference type="InterPro" id="IPR025366">
    <property type="entry name" value="DUF4270"/>
</dbReference>
<sequence>MATWAWAPPALPAWMISGSWLPTRKMQTKRPYSSGGWLRGAARRLALLIGLPVLLSGCELTEDVVGDVPTATVTGTVYIDTLTVRMSTVLIDSVPTSSSSYLLVGQYQDARLGTITARSYLRLGLAGGFTPEAGAQFDSLVLVLPTDSYCYGDTTQVQHLQVHRLTEALRPTTTYYAFNSRAYEAVPLATRTFRARPNLRSIRLRLADALGQELLQAGLSRQLSSTDELAERLPGLALTPAAADNGALLRLAATSESMVLQLFYHYPSAPDNGQVFDFTAVAGSRHFYQVQADRRSTLLSTLTTTRQALSSTRTAAETYIEGALGLQTKLEIPYLLNLNELGGTWVLNAATLTLETVAGSENRLLPAPATLTAQATNRGNQSGAFLASVAGTQLLGTYQTGVSAHTNLEQGSYTLLLQQYAEAVLKHTVSNTGILLAPASPDTPERVVLGAAGSSNPPRLGIYLTRVR</sequence>
<evidence type="ECO:0000313" key="2">
    <source>
        <dbReference type="Proteomes" id="UP000270291"/>
    </source>
</evidence>
<dbReference type="EMBL" id="RWIU01000003">
    <property type="protein sequence ID" value="RSK43486.1"/>
    <property type="molecule type" value="Genomic_DNA"/>
</dbReference>
<gene>
    <name evidence="1" type="ORF">EI293_11370</name>
</gene>
<name>A0A3R9MLV7_9BACT</name>
<protein>
    <submittedName>
        <fullName evidence="1">DUF4270 family protein</fullName>
    </submittedName>
</protein>
<proteinExistence type="predicted"/>
<dbReference type="OrthoDB" id="1092930at2"/>